<dbReference type="Proteomes" id="UP000694924">
    <property type="component" value="Unplaced"/>
</dbReference>
<dbReference type="GeneID" id="107064087"/>
<evidence type="ECO:0000256" key="2">
    <source>
        <dbReference type="ARBA" id="ARBA00007884"/>
    </source>
</evidence>
<proteinExistence type="inferred from homology"/>
<name>A0ABM1HV79_POLDO</name>
<dbReference type="InterPro" id="IPR008979">
    <property type="entry name" value="Galactose-bd-like_sf"/>
</dbReference>
<sequence>MNSLTRLILFNRPVVRKVLHTSYRGHVYQQDQRSGYPVVYDRPPKKDNSNFLQKAMKGYSQLKEELALFKKETNDIIAGPDLFQQPDEIDIVWDFNGNQKSLDPWLTVSDKDYKQGYSTCKLELSPDGRAVFSGILDCRVPKTGKIHNAGYCAIKTATFRKSFKREGRLNWQSYNHLVMRIRGDGRIYMINIGNKGHFDIFWNDLYNYVLCTRGGPYWQFVKIPFSKFFLSSHGRVQDTQQPIDLTNISSFGIIASDRAPGPFKLEIDYIGLVYDPYEWEEFAYETYDLHDILF</sequence>
<feature type="domain" description="NADH:ubiquinone oxidoreductase intermediate-associated protein 30" evidence="5">
    <location>
        <begin position="93"/>
        <end position="267"/>
    </location>
</feature>
<evidence type="ECO:0000313" key="7">
    <source>
        <dbReference type="RefSeq" id="XP_015171866.1"/>
    </source>
</evidence>
<dbReference type="RefSeq" id="XP_015171866.1">
    <property type="nucleotide sequence ID" value="XM_015316380.1"/>
</dbReference>
<dbReference type="PANTHER" id="PTHR13194:SF18">
    <property type="entry name" value="COMPLEX I INTERMEDIATE-ASSOCIATED PROTEIN 30, MITOCHONDRIAL"/>
    <property type="match status" value="1"/>
</dbReference>
<dbReference type="InterPro" id="IPR039131">
    <property type="entry name" value="NDUFAF1"/>
</dbReference>
<dbReference type="SUPFAM" id="SSF49785">
    <property type="entry name" value="Galactose-binding domain-like"/>
    <property type="match status" value="1"/>
</dbReference>
<accession>A0ABM1HV79</accession>
<evidence type="ECO:0000259" key="5">
    <source>
        <dbReference type="Pfam" id="PF08547"/>
    </source>
</evidence>
<gene>
    <name evidence="7" type="primary">LOC107064087</name>
</gene>
<protein>
    <submittedName>
        <fullName evidence="7">Complex I intermediate-associated protein 30, mitochondrial</fullName>
    </submittedName>
</protein>
<dbReference type="Pfam" id="PF08547">
    <property type="entry name" value="CIA30"/>
    <property type="match status" value="1"/>
</dbReference>
<reference evidence="7" key="1">
    <citation type="submission" date="2025-08" db="UniProtKB">
        <authorList>
            <consortium name="RefSeq"/>
        </authorList>
    </citation>
    <scope>IDENTIFICATION</scope>
    <source>
        <tissue evidence="7">Whole body</tissue>
    </source>
</reference>
<dbReference type="PANTHER" id="PTHR13194">
    <property type="entry name" value="COMPLEX I INTERMEDIATE-ASSOCIATED PROTEIN 30"/>
    <property type="match status" value="1"/>
</dbReference>
<keyword evidence="3" id="KW-0496">Mitochondrion</keyword>
<evidence type="ECO:0000256" key="4">
    <source>
        <dbReference type="ARBA" id="ARBA00023186"/>
    </source>
</evidence>
<comment type="subcellular location">
    <subcellularLocation>
        <location evidence="1">Mitochondrion</location>
    </subcellularLocation>
</comment>
<dbReference type="InterPro" id="IPR013857">
    <property type="entry name" value="NADH-UbQ_OxRdtase-assoc_prot30"/>
</dbReference>
<evidence type="ECO:0000256" key="3">
    <source>
        <dbReference type="ARBA" id="ARBA00023128"/>
    </source>
</evidence>
<organism evidence="6 7">
    <name type="scientific">Polistes dominula</name>
    <name type="common">European paper wasp</name>
    <name type="synonym">Vespa dominula</name>
    <dbReference type="NCBI Taxonomy" id="743375"/>
    <lineage>
        <taxon>Eukaryota</taxon>
        <taxon>Metazoa</taxon>
        <taxon>Ecdysozoa</taxon>
        <taxon>Arthropoda</taxon>
        <taxon>Hexapoda</taxon>
        <taxon>Insecta</taxon>
        <taxon>Pterygota</taxon>
        <taxon>Neoptera</taxon>
        <taxon>Endopterygota</taxon>
        <taxon>Hymenoptera</taxon>
        <taxon>Apocrita</taxon>
        <taxon>Aculeata</taxon>
        <taxon>Vespoidea</taxon>
        <taxon>Vespidae</taxon>
        <taxon>Polistinae</taxon>
        <taxon>Polistini</taxon>
        <taxon>Polistes</taxon>
    </lineage>
</organism>
<comment type="similarity">
    <text evidence="2">Belongs to the CIA30 family.</text>
</comment>
<evidence type="ECO:0000313" key="6">
    <source>
        <dbReference type="Proteomes" id="UP000694924"/>
    </source>
</evidence>
<keyword evidence="4" id="KW-0143">Chaperone</keyword>
<evidence type="ECO:0000256" key="1">
    <source>
        <dbReference type="ARBA" id="ARBA00004173"/>
    </source>
</evidence>
<keyword evidence="6" id="KW-1185">Reference proteome</keyword>